<gene>
    <name evidence="2" type="ORF">MARSALSMR5_01918</name>
</gene>
<protein>
    <submittedName>
        <fullName evidence="2">Uncharacterized protein</fullName>
    </submittedName>
</protein>
<feature type="region of interest" description="Disordered" evidence="1">
    <location>
        <begin position="1"/>
        <end position="23"/>
    </location>
</feature>
<dbReference type="EMBL" id="CP020931">
    <property type="protein sequence ID" value="ARM83996.1"/>
    <property type="molecule type" value="Genomic_DNA"/>
</dbReference>
<evidence type="ECO:0000256" key="1">
    <source>
        <dbReference type="SAM" id="MobiDB-lite"/>
    </source>
</evidence>
<proteinExistence type="predicted"/>
<dbReference type="RefSeq" id="WP_085680384.1">
    <property type="nucleotide sequence ID" value="NZ_CP020931.1"/>
</dbReference>
<dbReference type="AlphaFoldDB" id="A0A1W6K983"/>
<evidence type="ECO:0000313" key="3">
    <source>
        <dbReference type="Proteomes" id="UP000193100"/>
    </source>
</evidence>
<name>A0A1W6K983_9GAMM</name>
<sequence>MPTLPDSRSLGARPIPQSRQGVTRIQTGQVEQAAGQLGKQVADTAMEFKRLDDIEQVSKAMTSFEDQQRQFLVEGDDAVLNRAGDNAKGALQTTEQWWEETGNRHLSDLENPDQQRAFQEMLNRQRSSVLNGVAQHETRQRKASFANTLGARMNTATERAATMPGNAEINKQSREEVTDALNLLAKTQGWSPEVTEAKTLETMTTFHGRQIGAMIDTDPEAAAAYFEQNKDQMTAAAREKTQNLLETETLRVRSQASADSLMSLGLDAEQTIRQARQIEDAALRDEVVSRVKARLDERATFAKTERAGLMRQVADYIDEFGTVDGVPAEIWSSLSVSERSSFRAYAKKGSEDIDTDWNAYYELSQMKANNPGQFLQEDLSKYLGKLGKAEVKQVMSWQRELDEAGSSAGKDSWLQTKNGVVNDALTTMGIEYGKSADPDSAKQASDFRGAVENHLALWQQNNPGKTIAPDEFRNIVDRLTIEVTLPDSGFMGRDRSMPLFEAESSPDWYFSGDIDDVPEKDRRQIEEVIVSRGQAPTEDLIVRYYMTKNDLRSAPSDD</sequence>
<evidence type="ECO:0000313" key="2">
    <source>
        <dbReference type="EMBL" id="ARM83996.1"/>
    </source>
</evidence>
<reference evidence="2 3" key="1">
    <citation type="submission" date="2017-04" db="EMBL/GenBank/DDBJ databases">
        <title>Genome Sequence of Marinobacter salarius strain SMR5 Isolated from a culture of the Diatom Skeletonema marinoi.</title>
        <authorList>
            <person name="Topel M."/>
            <person name="Pinder M.I.M."/>
            <person name="Johansson O.N."/>
            <person name="Kourtchenko O."/>
            <person name="Godhe A."/>
            <person name="Clarke A.K."/>
        </authorList>
    </citation>
    <scope>NUCLEOTIDE SEQUENCE [LARGE SCALE GENOMIC DNA]</scope>
    <source>
        <strain evidence="2 3">SMR5</strain>
    </source>
</reference>
<dbReference type="Proteomes" id="UP000193100">
    <property type="component" value="Chromosome"/>
</dbReference>
<dbReference type="GeneID" id="77255871"/>
<organism evidence="2 3">
    <name type="scientific">Marinobacter salarius</name>
    <dbReference type="NCBI Taxonomy" id="1420917"/>
    <lineage>
        <taxon>Bacteria</taxon>
        <taxon>Pseudomonadati</taxon>
        <taxon>Pseudomonadota</taxon>
        <taxon>Gammaproteobacteria</taxon>
        <taxon>Pseudomonadales</taxon>
        <taxon>Marinobacteraceae</taxon>
        <taxon>Marinobacter</taxon>
    </lineage>
</organism>
<accession>A0A1W6K983</accession>